<dbReference type="KEGG" id="ttr:Tter_2384"/>
<reference evidence="2" key="1">
    <citation type="journal article" date="2010" name="Stand. Genomic Sci.">
        <title>Complete genome sequence of 'Thermobaculum terrenum' type strain (YNP1).</title>
        <authorList>
            <person name="Kiss H."/>
            <person name="Cleland D."/>
            <person name="Lapidus A."/>
            <person name="Lucas S."/>
            <person name="Glavina Del Rio T."/>
            <person name="Nolan M."/>
            <person name="Tice H."/>
            <person name="Han C."/>
            <person name="Goodwin L."/>
            <person name="Pitluck S."/>
            <person name="Liolios K."/>
            <person name="Ivanova N."/>
            <person name="Mavromatis K."/>
            <person name="Ovchinnikova G."/>
            <person name="Pati A."/>
            <person name="Chen A."/>
            <person name="Palaniappan K."/>
            <person name="Land M."/>
            <person name="Hauser L."/>
            <person name="Chang Y."/>
            <person name="Jeffries C."/>
            <person name="Lu M."/>
            <person name="Brettin T."/>
            <person name="Detter J."/>
            <person name="Goker M."/>
            <person name="Tindall B."/>
            <person name="Beck B."/>
            <person name="McDermott T."/>
            <person name="Woyke T."/>
            <person name="Bristow J."/>
            <person name="Eisen J."/>
            <person name="Markowitz V."/>
            <person name="Hugenholtz P."/>
            <person name="Kyrpides N."/>
            <person name="Klenk H."/>
            <person name="Cheng J."/>
        </authorList>
    </citation>
    <scope>NUCLEOTIDE SEQUENCE [LARGE SCALE GENOMIC DNA]</scope>
    <source>
        <strain evidence="2">ATCC BAA-798 / YNP1</strain>
    </source>
</reference>
<dbReference type="AlphaFoldDB" id="D1CHR0"/>
<accession>D1CHR0</accession>
<protein>
    <submittedName>
        <fullName evidence="1">Uncharacterized protein</fullName>
    </submittedName>
</protein>
<dbReference type="STRING" id="525904.Tter_2384"/>
<dbReference type="Proteomes" id="UP000000323">
    <property type="component" value="Chromosome 2"/>
</dbReference>
<keyword evidence="2" id="KW-1185">Reference proteome</keyword>
<evidence type="ECO:0000313" key="1">
    <source>
        <dbReference type="EMBL" id="ACZ43281.1"/>
    </source>
</evidence>
<dbReference type="EMBL" id="CP001826">
    <property type="protein sequence ID" value="ACZ43281.1"/>
    <property type="molecule type" value="Genomic_DNA"/>
</dbReference>
<dbReference type="HOGENOM" id="CLU_2002840_0_0_0"/>
<proteinExistence type="predicted"/>
<gene>
    <name evidence="1" type="ordered locus">Tter_2384</name>
</gene>
<sequence length="124" mass="13638">MPEQGALRGVTCRLVPDKLNVLVESHGADRITLLDCMTGILPASGQMELLPMAQILYLTQELFFSPQMRGRDLAKCLCRLGGLRASHRVEDYQEGLDAREREMLAHLWDLKLGKASAGEPGGCS</sequence>
<name>D1CHR0_THET1</name>
<organism evidence="1 2">
    <name type="scientific">Thermobaculum terrenum (strain ATCC BAA-798 / CCMEE 7001 / YNP1)</name>
    <dbReference type="NCBI Taxonomy" id="525904"/>
    <lineage>
        <taxon>Bacteria</taxon>
        <taxon>Bacillati</taxon>
        <taxon>Chloroflexota</taxon>
        <taxon>Chloroflexia</taxon>
        <taxon>Candidatus Thermobaculales</taxon>
        <taxon>Candidatus Thermobaculaceae</taxon>
        <taxon>Thermobaculum</taxon>
    </lineage>
</organism>
<dbReference type="eggNOG" id="COG1131">
    <property type="taxonomic scope" value="Bacteria"/>
</dbReference>
<evidence type="ECO:0000313" key="2">
    <source>
        <dbReference type="Proteomes" id="UP000000323"/>
    </source>
</evidence>
<dbReference type="RefSeq" id="WP_012876312.1">
    <property type="nucleotide sequence ID" value="NC_013526.1"/>
</dbReference>
<dbReference type="OrthoDB" id="2968466at2"/>